<sequence>MVFALVFLGIVFIYSIWKLCKSLIPLCSKTKTTRYISRVFFRTFFMLRVICGLIKWSLFFLNPIYQSPEILLITKFFNSLSLLFLIRSILDFNGFIQDPKIFYEDKWLIISIPPLILYLIFPIKYEIENLLQFNNYSIFYEFENISFCELITQGIYISYNIGLIAIPGLYLIHQLYKSDVTKEYEKEILLSLGFYIFIILYDIISYLISISLMRNFRWDDALIYDFFDLATCLVTGLTQDVIDHILNKIRVLDIYVSDDSQYNLL</sequence>
<dbReference type="RefSeq" id="XP_068368406.1">
    <property type="nucleotide sequence ID" value="XM_068514397.1"/>
</dbReference>
<reference evidence="2" key="1">
    <citation type="submission" date="2016-10" db="EMBL/GenBank/DDBJ databases">
        <authorList>
            <person name="Benchimol M."/>
            <person name="Almeida L.G."/>
            <person name="Vasconcelos A.T."/>
            <person name="Perreira-Neves A."/>
            <person name="Rosa I.A."/>
            <person name="Tasca T."/>
            <person name="Bogo M.R."/>
            <person name="de Souza W."/>
        </authorList>
    </citation>
    <scope>NUCLEOTIDE SEQUENCE [LARGE SCALE GENOMIC DNA]</scope>
    <source>
        <strain evidence="2">K</strain>
    </source>
</reference>
<feature type="transmembrane region" description="Helical" evidence="1">
    <location>
        <begin position="156"/>
        <end position="176"/>
    </location>
</feature>
<keyword evidence="3" id="KW-1185">Reference proteome</keyword>
<dbReference type="VEuPathDB" id="TrichDB:TRFO_42614"/>
<organism evidence="2 3">
    <name type="scientific">Tritrichomonas foetus</name>
    <dbReference type="NCBI Taxonomy" id="1144522"/>
    <lineage>
        <taxon>Eukaryota</taxon>
        <taxon>Metamonada</taxon>
        <taxon>Parabasalia</taxon>
        <taxon>Tritrichomonadida</taxon>
        <taxon>Tritrichomonadidae</taxon>
        <taxon>Tritrichomonas</taxon>
    </lineage>
</organism>
<feature type="transmembrane region" description="Helical" evidence="1">
    <location>
        <begin position="6"/>
        <end position="27"/>
    </location>
</feature>
<dbReference type="AlphaFoldDB" id="A0A1J4KZY9"/>
<dbReference type="EMBL" id="MLAK01000244">
    <property type="protein sequence ID" value="OHT15270.1"/>
    <property type="molecule type" value="Genomic_DNA"/>
</dbReference>
<name>A0A1J4KZY9_9EUKA</name>
<gene>
    <name evidence="2" type="ORF">TRFO_42614</name>
</gene>
<keyword evidence="1" id="KW-0472">Membrane</keyword>
<keyword evidence="1" id="KW-1133">Transmembrane helix</keyword>
<protein>
    <submittedName>
        <fullName evidence="2">Uncharacterized protein</fullName>
    </submittedName>
</protein>
<evidence type="ECO:0000256" key="1">
    <source>
        <dbReference type="SAM" id="Phobius"/>
    </source>
</evidence>
<feature type="transmembrane region" description="Helical" evidence="1">
    <location>
        <begin position="70"/>
        <end position="86"/>
    </location>
</feature>
<feature type="transmembrane region" description="Helical" evidence="1">
    <location>
        <begin position="39"/>
        <end position="58"/>
    </location>
</feature>
<evidence type="ECO:0000313" key="3">
    <source>
        <dbReference type="Proteomes" id="UP000179807"/>
    </source>
</evidence>
<keyword evidence="1" id="KW-0812">Transmembrane</keyword>
<dbReference type="GeneID" id="94849101"/>
<dbReference type="Proteomes" id="UP000179807">
    <property type="component" value="Unassembled WGS sequence"/>
</dbReference>
<proteinExistence type="predicted"/>
<comment type="caution">
    <text evidence="2">The sequence shown here is derived from an EMBL/GenBank/DDBJ whole genome shotgun (WGS) entry which is preliminary data.</text>
</comment>
<accession>A0A1J4KZY9</accession>
<evidence type="ECO:0000313" key="2">
    <source>
        <dbReference type="EMBL" id="OHT15270.1"/>
    </source>
</evidence>
<feature type="transmembrane region" description="Helical" evidence="1">
    <location>
        <begin position="188"/>
        <end position="208"/>
    </location>
</feature>